<dbReference type="RefSeq" id="WP_054724032.1">
    <property type="nucleotide sequence ID" value="NZ_CP012898.1"/>
</dbReference>
<dbReference type="AlphaFoldDB" id="A0A0P0CJY2"/>
<evidence type="ECO:0000313" key="3">
    <source>
        <dbReference type="Proteomes" id="UP000057981"/>
    </source>
</evidence>
<dbReference type="PROSITE" id="PS51257">
    <property type="entry name" value="PROKAR_LIPOPROTEIN"/>
    <property type="match status" value="1"/>
</dbReference>
<organism evidence="2 3">
    <name type="scientific">Pseudalgibacter alginicilyticus</name>
    <dbReference type="NCBI Taxonomy" id="1736674"/>
    <lineage>
        <taxon>Bacteria</taxon>
        <taxon>Pseudomonadati</taxon>
        <taxon>Bacteroidota</taxon>
        <taxon>Flavobacteriia</taxon>
        <taxon>Flavobacteriales</taxon>
        <taxon>Flavobacteriaceae</taxon>
        <taxon>Pseudalgibacter</taxon>
    </lineage>
</organism>
<evidence type="ECO:0000313" key="2">
    <source>
        <dbReference type="EMBL" id="ALJ06553.1"/>
    </source>
</evidence>
<protein>
    <submittedName>
        <fullName evidence="2">Uncharacterized protein</fullName>
    </submittedName>
</protein>
<dbReference type="Proteomes" id="UP000057981">
    <property type="component" value="Chromosome"/>
</dbReference>
<dbReference type="KEGG" id="ahz:APS56_01255"/>
<keyword evidence="3" id="KW-1185">Reference proteome</keyword>
<dbReference type="OrthoDB" id="1427980at2"/>
<dbReference type="EMBL" id="CP012898">
    <property type="protein sequence ID" value="ALJ06553.1"/>
    <property type="molecule type" value="Genomic_DNA"/>
</dbReference>
<accession>A0A0P0CJY2</accession>
<gene>
    <name evidence="1" type="ORF">APS56_01255</name>
    <name evidence="2" type="ORF">APS56_16050</name>
</gene>
<reference evidence="2 3" key="1">
    <citation type="submission" date="2015-10" db="EMBL/GenBank/DDBJ databases">
        <authorList>
            <person name="Gilbert D.G."/>
        </authorList>
    </citation>
    <scope>NUCLEOTIDE SEQUENCE [LARGE SCALE GENOMIC DNA]</scope>
    <source>
        <strain evidence="3">HZ-22</strain>
        <strain evidence="2">HZ22</strain>
    </source>
</reference>
<evidence type="ECO:0000313" key="1">
    <source>
        <dbReference type="EMBL" id="ALJ03860.1"/>
    </source>
</evidence>
<proteinExistence type="predicted"/>
<sequence length="188" mass="22001">MKNPLKILLLILTLVSCKNKTESKSELNKVTAELTEEIPQMELQQTNSISEQWNFMVFDKGGCLGGTQYVTEKKREIPTMVFSETEWKKFAKNDKTELTEFLISKLSDTTKTKVHTCPFFGATNGEMAVYSLQHIHNINWLEFSEFEEYKDRKYGNATDQPQMWLQNILKDETERNKLAELYRNELKK</sequence>
<dbReference type="EMBL" id="CP012898">
    <property type="protein sequence ID" value="ALJ03860.1"/>
    <property type="molecule type" value="Genomic_DNA"/>
</dbReference>
<name>A0A0P0CJY2_9FLAO</name>
<dbReference type="KEGG" id="ahz:APS56_16050"/>
<dbReference type="STRING" id="1736674.APS56_01255"/>